<feature type="compositionally biased region" description="Basic and acidic residues" evidence="1">
    <location>
        <begin position="324"/>
        <end position="336"/>
    </location>
</feature>
<name>A0A6L2NKH4_TANCI</name>
<feature type="compositionally biased region" description="Polar residues" evidence="1">
    <location>
        <begin position="427"/>
        <end position="437"/>
    </location>
</feature>
<reference evidence="2" key="1">
    <citation type="journal article" date="2019" name="Sci. Rep.">
        <title>Draft genome of Tanacetum cinerariifolium, the natural source of mosquito coil.</title>
        <authorList>
            <person name="Yamashiro T."/>
            <person name="Shiraishi A."/>
            <person name="Satake H."/>
            <person name="Nakayama K."/>
        </authorList>
    </citation>
    <scope>NUCLEOTIDE SEQUENCE</scope>
</reference>
<proteinExistence type="predicted"/>
<evidence type="ECO:0000256" key="1">
    <source>
        <dbReference type="SAM" id="MobiDB-lite"/>
    </source>
</evidence>
<feature type="compositionally biased region" description="Basic residues" evidence="1">
    <location>
        <begin position="219"/>
        <end position="228"/>
    </location>
</feature>
<feature type="region of interest" description="Disordered" evidence="1">
    <location>
        <begin position="317"/>
        <end position="336"/>
    </location>
</feature>
<dbReference type="AlphaFoldDB" id="A0A6L2NKH4"/>
<comment type="caution">
    <text evidence="2">The sequence shown here is derived from an EMBL/GenBank/DDBJ whole genome shotgun (WGS) entry which is preliminary data.</text>
</comment>
<evidence type="ECO:0000313" key="2">
    <source>
        <dbReference type="EMBL" id="GEU85959.1"/>
    </source>
</evidence>
<feature type="region of interest" description="Disordered" evidence="1">
    <location>
        <begin position="180"/>
        <end position="232"/>
    </location>
</feature>
<gene>
    <name evidence="2" type="ORF">Tci_057937</name>
</gene>
<sequence>MDLQKMQKTPIIHLSVDILQNTNFFSAFTASADCFGNLPKDSSHPFMAPPAGDLVIDFVNDLGYTEELRFVSKMPQSPLHITAYDYSLGNLKFVSKGELDEVFGMSILKDLITEEEEESSVGNKMHKAFPLPGESSHWQYKFPLPVEGVPTARRIEIPLPGVCTAMMKKLPVKDRWHFQQAPPAGKSKQPARAKQPALAKQAKHVKEKTSKPSPSNKIYKGKVMKVRKGNSEADTEILNSGKEQGKDVSNMVAIVERTIKPDEGQAGSDPGKTPESRPPPERVLMEEDQEQVHIENPPSSSKTLSSMKNLDDAFTFGDQLLNDKPSEEEPGKANVESKVESMIDKYVNEVVKEVVHCTLQAPLYERFRDLSEFEMKEIFHDWMFESGSYRSHLEHKALYDALELSMDHENREDFKEVTAKSLKKSSAWKTSNTREAPSSSSKKKSTSLFEQSIDDVPILDDVHLLESEDTSAAHLLKINTKLDWLKPVPEEDTPETPEPNWVIPLKDLSETENNWADALAKTYKDPEEYKLLKKTGDMRSFIKWYCKQIGKLNLVKADLEGPPYKLVKPYHTNIISLRFQMEKYHLLQTDQINLMNLKGNKERRNALSISKLKVVYYLDFRLEELLLLLWIESEHDYDISPAYDYTIVHKPRAIIYRDRNNQKKMMRESEVHKFSYGTFTRILEKLDFMVKDYKLFKFNPGMEHRIWFEDDKRRSQVFIKLIERRLKISQNQRDLPRDNPLVSVEVFRYDIEKSKSENKGIMPIEMELVLEQTQQGTSHEVLISTEGVEE</sequence>
<accession>A0A6L2NKH4</accession>
<protein>
    <submittedName>
        <fullName evidence="2">Uncharacterized protein</fullName>
    </submittedName>
</protein>
<organism evidence="2">
    <name type="scientific">Tanacetum cinerariifolium</name>
    <name type="common">Dalmatian daisy</name>
    <name type="synonym">Chrysanthemum cinerariifolium</name>
    <dbReference type="NCBI Taxonomy" id="118510"/>
    <lineage>
        <taxon>Eukaryota</taxon>
        <taxon>Viridiplantae</taxon>
        <taxon>Streptophyta</taxon>
        <taxon>Embryophyta</taxon>
        <taxon>Tracheophyta</taxon>
        <taxon>Spermatophyta</taxon>
        <taxon>Magnoliopsida</taxon>
        <taxon>eudicotyledons</taxon>
        <taxon>Gunneridae</taxon>
        <taxon>Pentapetalae</taxon>
        <taxon>asterids</taxon>
        <taxon>campanulids</taxon>
        <taxon>Asterales</taxon>
        <taxon>Asteraceae</taxon>
        <taxon>Asteroideae</taxon>
        <taxon>Anthemideae</taxon>
        <taxon>Anthemidinae</taxon>
        <taxon>Tanacetum</taxon>
    </lineage>
</organism>
<feature type="region of interest" description="Disordered" evidence="1">
    <location>
        <begin position="425"/>
        <end position="446"/>
    </location>
</feature>
<dbReference type="EMBL" id="BKCJ010009218">
    <property type="protein sequence ID" value="GEU85959.1"/>
    <property type="molecule type" value="Genomic_DNA"/>
</dbReference>
<feature type="region of interest" description="Disordered" evidence="1">
    <location>
        <begin position="258"/>
        <end position="280"/>
    </location>
</feature>